<comment type="caution">
    <text evidence="10">The sequence shown here is derived from an EMBL/GenBank/DDBJ whole genome shotgun (WGS) entry which is preliminary data.</text>
</comment>
<keyword evidence="5 9" id="KW-0812">Transmembrane</keyword>
<dbReference type="GO" id="GO:0015818">
    <property type="term" value="P:isoleucine transport"/>
    <property type="evidence" value="ECO:0007669"/>
    <property type="project" value="TreeGrafter"/>
</dbReference>
<feature type="transmembrane region" description="Helical" evidence="9">
    <location>
        <begin position="420"/>
        <end position="443"/>
    </location>
</feature>
<keyword evidence="3 9" id="KW-0813">Transport</keyword>
<feature type="transmembrane region" description="Helical" evidence="9">
    <location>
        <begin position="199"/>
        <end position="222"/>
    </location>
</feature>
<feature type="transmembrane region" description="Helical" evidence="9">
    <location>
        <begin position="14"/>
        <end position="33"/>
    </location>
</feature>
<dbReference type="GO" id="GO:0015188">
    <property type="term" value="F:L-isoleucine transmembrane transporter activity"/>
    <property type="evidence" value="ECO:0007669"/>
    <property type="project" value="TreeGrafter"/>
</dbReference>
<dbReference type="InterPro" id="IPR004685">
    <property type="entry name" value="Brnchd-chn_aa_trnsp_Livcs"/>
</dbReference>
<keyword evidence="7 9" id="KW-1133">Transmembrane helix</keyword>
<dbReference type="eggNOG" id="COG1114">
    <property type="taxonomic scope" value="Bacteria"/>
</dbReference>
<name>C8P892_9LACO</name>
<dbReference type="GO" id="GO:0015820">
    <property type="term" value="P:L-leucine transport"/>
    <property type="evidence" value="ECO:0007669"/>
    <property type="project" value="TreeGrafter"/>
</dbReference>
<evidence type="ECO:0000313" key="12">
    <source>
        <dbReference type="Proteomes" id="UP000003675"/>
    </source>
</evidence>
<feature type="transmembrane region" description="Helical" evidence="9">
    <location>
        <begin position="45"/>
        <end position="65"/>
    </location>
</feature>
<evidence type="ECO:0000256" key="5">
    <source>
        <dbReference type="ARBA" id="ARBA00022692"/>
    </source>
</evidence>
<dbReference type="NCBIfam" id="TIGR00796">
    <property type="entry name" value="livcs"/>
    <property type="match status" value="1"/>
</dbReference>
<evidence type="ECO:0000313" key="11">
    <source>
        <dbReference type="EMBL" id="KRK59247.1"/>
    </source>
</evidence>
<dbReference type="EMBL" id="AZDK01000020">
    <property type="protein sequence ID" value="KRK59247.1"/>
    <property type="molecule type" value="Genomic_DNA"/>
</dbReference>
<organism evidence="10 12">
    <name type="scientific">Limosilactobacillus antri DSM 16041</name>
    <dbReference type="NCBI Taxonomy" id="525309"/>
    <lineage>
        <taxon>Bacteria</taxon>
        <taxon>Bacillati</taxon>
        <taxon>Bacillota</taxon>
        <taxon>Bacilli</taxon>
        <taxon>Lactobacillales</taxon>
        <taxon>Lactobacillaceae</taxon>
        <taxon>Limosilactobacillus</taxon>
    </lineage>
</organism>
<dbReference type="GO" id="GO:0005886">
    <property type="term" value="C:plasma membrane"/>
    <property type="evidence" value="ECO:0007669"/>
    <property type="project" value="UniProtKB-SubCell"/>
</dbReference>
<feature type="transmembrane region" description="Helical" evidence="9">
    <location>
        <begin position="332"/>
        <end position="350"/>
    </location>
</feature>
<feature type="transmembrane region" description="Helical" evidence="9">
    <location>
        <begin position="290"/>
        <end position="311"/>
    </location>
</feature>
<dbReference type="Proteomes" id="UP000051883">
    <property type="component" value="Unassembled WGS sequence"/>
</dbReference>
<evidence type="ECO:0000313" key="10">
    <source>
        <dbReference type="EMBL" id="EEW53296.1"/>
    </source>
</evidence>
<feature type="transmembrane region" description="Helical" evidence="9">
    <location>
        <begin position="157"/>
        <end position="179"/>
    </location>
</feature>
<gene>
    <name evidence="10" type="primary">brnQ</name>
    <name evidence="11" type="ORF">FC31_GL000850</name>
    <name evidence="10" type="ORF">HMPREF0494_1536</name>
</gene>
<dbReference type="PANTHER" id="PTHR30588:SF0">
    <property type="entry name" value="BRANCHED-CHAIN AMINO ACID PERMEASE BRNQ"/>
    <property type="match status" value="1"/>
</dbReference>
<accession>C8P892</accession>
<evidence type="ECO:0000256" key="9">
    <source>
        <dbReference type="RuleBase" id="RU362122"/>
    </source>
</evidence>
<comment type="function">
    <text evidence="9">Component of the transport system for branched-chain amino acids.</text>
</comment>
<keyword evidence="13" id="KW-1185">Reference proteome</keyword>
<proteinExistence type="inferred from homology"/>
<reference evidence="11 13" key="2">
    <citation type="journal article" date="2015" name="Genome Announc.">
        <title>Expanding the biotechnology potential of lactobacilli through comparative genomics of 213 strains and associated genera.</title>
        <authorList>
            <person name="Sun Z."/>
            <person name="Harris H.M."/>
            <person name="McCann A."/>
            <person name="Guo C."/>
            <person name="Argimon S."/>
            <person name="Zhang W."/>
            <person name="Yang X."/>
            <person name="Jeffery I.B."/>
            <person name="Cooney J.C."/>
            <person name="Kagawa T.F."/>
            <person name="Liu W."/>
            <person name="Song Y."/>
            <person name="Salvetti E."/>
            <person name="Wrobel A."/>
            <person name="Rasinkangas P."/>
            <person name="Parkhill J."/>
            <person name="Rea M.C."/>
            <person name="O'Sullivan O."/>
            <person name="Ritari J."/>
            <person name="Douillard F.P."/>
            <person name="Paul Ross R."/>
            <person name="Yang R."/>
            <person name="Briner A.E."/>
            <person name="Felis G.E."/>
            <person name="de Vos W.M."/>
            <person name="Barrangou R."/>
            <person name="Klaenhammer T.R."/>
            <person name="Caufield P.W."/>
            <person name="Cui Y."/>
            <person name="Zhang H."/>
            <person name="O'Toole P.W."/>
        </authorList>
    </citation>
    <scope>NUCLEOTIDE SEQUENCE [LARGE SCALE GENOMIC DNA]</scope>
    <source>
        <strain evidence="11 13">DSM 16041</strain>
    </source>
</reference>
<dbReference type="Pfam" id="PF05525">
    <property type="entry name" value="Branch_AA_trans"/>
    <property type="match status" value="1"/>
</dbReference>
<feature type="transmembrane region" description="Helical" evidence="9">
    <location>
        <begin position="356"/>
        <end position="374"/>
    </location>
</feature>
<dbReference type="Proteomes" id="UP000003675">
    <property type="component" value="Unassembled WGS sequence"/>
</dbReference>
<dbReference type="HOGENOM" id="CLU_036807_0_1_9"/>
<evidence type="ECO:0000256" key="2">
    <source>
        <dbReference type="ARBA" id="ARBA00008540"/>
    </source>
</evidence>
<dbReference type="PATRIC" id="fig|525309.8.peg.859"/>
<evidence type="ECO:0000256" key="4">
    <source>
        <dbReference type="ARBA" id="ARBA00022475"/>
    </source>
</evidence>
<keyword evidence="6 9" id="KW-0029">Amino-acid transport</keyword>
<feature type="transmembrane region" description="Helical" evidence="9">
    <location>
        <begin position="379"/>
        <end position="400"/>
    </location>
</feature>
<evidence type="ECO:0000256" key="3">
    <source>
        <dbReference type="ARBA" id="ARBA00022448"/>
    </source>
</evidence>
<keyword evidence="4" id="KW-1003">Cell membrane</keyword>
<dbReference type="PANTHER" id="PTHR30588">
    <property type="entry name" value="BRANCHED-CHAIN AMINO ACID TRANSPORT SYSTEM 2 CARRIER PROTEIN"/>
    <property type="match status" value="1"/>
</dbReference>
<evidence type="ECO:0000256" key="7">
    <source>
        <dbReference type="ARBA" id="ARBA00022989"/>
    </source>
</evidence>
<feature type="transmembrane region" description="Helical" evidence="9">
    <location>
        <begin position="242"/>
        <end position="260"/>
    </location>
</feature>
<evidence type="ECO:0000256" key="8">
    <source>
        <dbReference type="ARBA" id="ARBA00023136"/>
    </source>
</evidence>
<sequence length="458" mass="49334">MVNMQTSKASIKQSIIIASLIFGMLFGAGNLIFPVHLGQLAGSHWLMASSGFLASGVLLPLMALLAISITKSNGIYDLALPNGRTYALIFLILIHATLGPLFATPRTATVPYEIGIAPHLSAAANSWGLLIYSALFFGLVYLFSNHEGKITTLIGKVLNPLFLLLLFIIFLLAFIHPLGSGKTASVTAAYTSHAFSNGFLQGYNTMDGLAALAFGITIITAIKELGIKKSRQISLATAKSGFFGIAGVAIIYLALIWLGATSLHQFKPALNGGITLAQISHYYLGTAGDAILATLATVTCMSTAMGLVIAFSQDFHRRFPKISYRTFLRINCGLSFLFANLGLNQIIAWSTPILMFLYPLAITLIILGLLSPLFKQDRLVYRITTGLTLIPAFFDMLNALPAGLHESQLLQALLGFAQHYFPFFGLGFGWLTFGIAGLILGLICHALKGRKQPELIND</sequence>
<feature type="transmembrane region" description="Helical" evidence="9">
    <location>
        <begin position="86"/>
        <end position="104"/>
    </location>
</feature>
<comment type="subcellular location">
    <subcellularLocation>
        <location evidence="1 9">Cell membrane</location>
        <topology evidence="1 9">Multi-pass membrane protein</topology>
    </subcellularLocation>
</comment>
<feature type="transmembrane region" description="Helical" evidence="9">
    <location>
        <begin position="124"/>
        <end position="145"/>
    </location>
</feature>
<protein>
    <recommendedName>
        <fullName evidence="9">Branched-chain amino acid transport system carrier protein</fullName>
    </recommendedName>
</protein>
<evidence type="ECO:0000256" key="6">
    <source>
        <dbReference type="ARBA" id="ARBA00022970"/>
    </source>
</evidence>
<evidence type="ECO:0000313" key="13">
    <source>
        <dbReference type="Proteomes" id="UP000051883"/>
    </source>
</evidence>
<evidence type="ECO:0000256" key="1">
    <source>
        <dbReference type="ARBA" id="ARBA00004651"/>
    </source>
</evidence>
<keyword evidence="8 9" id="KW-0472">Membrane</keyword>
<dbReference type="EMBL" id="ACLL01000043">
    <property type="protein sequence ID" value="EEW53296.1"/>
    <property type="molecule type" value="Genomic_DNA"/>
</dbReference>
<dbReference type="GO" id="GO:0015190">
    <property type="term" value="F:L-leucine transmembrane transporter activity"/>
    <property type="evidence" value="ECO:0007669"/>
    <property type="project" value="TreeGrafter"/>
</dbReference>
<comment type="similarity">
    <text evidence="2 9">Belongs to the branched chain amino acid transporter family.</text>
</comment>
<dbReference type="GO" id="GO:0005304">
    <property type="term" value="F:L-valine transmembrane transporter activity"/>
    <property type="evidence" value="ECO:0007669"/>
    <property type="project" value="TreeGrafter"/>
</dbReference>
<reference evidence="10 12" key="1">
    <citation type="submission" date="2009-09" db="EMBL/GenBank/DDBJ databases">
        <authorList>
            <person name="Qin X."/>
            <person name="Bachman B."/>
            <person name="Battles P."/>
            <person name="Bell A."/>
            <person name="Bess C."/>
            <person name="Bickham C."/>
            <person name="Chaboub L."/>
            <person name="Chen D."/>
            <person name="Coyle M."/>
            <person name="Deiros D.R."/>
            <person name="Dinh H."/>
            <person name="Forbes L."/>
            <person name="Fowler G."/>
            <person name="Francisco L."/>
            <person name="Fu Q."/>
            <person name="Gubbala S."/>
            <person name="Hale W."/>
            <person name="Han Y."/>
            <person name="Hemphill L."/>
            <person name="Highlander S.K."/>
            <person name="Hirani K."/>
            <person name="Hogues M."/>
            <person name="Jackson L."/>
            <person name="Jakkamsetti A."/>
            <person name="Javaid M."/>
            <person name="Jiang H."/>
            <person name="Korchina V."/>
            <person name="Kovar C."/>
            <person name="Lara F."/>
            <person name="Lee S."/>
            <person name="Mata R."/>
            <person name="Mathew T."/>
            <person name="Moen C."/>
            <person name="Morales K."/>
            <person name="Munidasa M."/>
            <person name="Nazareth L."/>
            <person name="Ngo R."/>
            <person name="Nguyen L."/>
            <person name="Okwuonu G."/>
            <person name="Ongeri F."/>
            <person name="Patil S."/>
            <person name="Petrosino J."/>
            <person name="Pham C."/>
            <person name="Pham P."/>
            <person name="Pu L.-L."/>
            <person name="Puazo M."/>
            <person name="Raj R."/>
            <person name="Reid J."/>
            <person name="Rouhana J."/>
            <person name="Saada N."/>
            <person name="Shang Y."/>
            <person name="Simmons D."/>
            <person name="Thornton R."/>
            <person name="Warren J."/>
            <person name="Weissenberger G."/>
            <person name="Zhang J."/>
            <person name="Zhang L."/>
            <person name="Zhou C."/>
            <person name="Zhu D."/>
            <person name="Muzny D."/>
            <person name="Worley K."/>
            <person name="Gibbs R."/>
        </authorList>
    </citation>
    <scope>NUCLEOTIDE SEQUENCE [LARGE SCALE GENOMIC DNA]</scope>
    <source>
        <strain evidence="10 12">DSM 16041</strain>
    </source>
</reference>
<dbReference type="AlphaFoldDB" id="C8P892"/>